<dbReference type="InterPro" id="IPR046675">
    <property type="entry name" value="DUF6545"/>
</dbReference>
<dbReference type="RefSeq" id="WP_158034012.1">
    <property type="nucleotide sequence ID" value="NZ_ML708618.1"/>
</dbReference>
<feature type="transmembrane region" description="Helical" evidence="1">
    <location>
        <begin position="212"/>
        <end position="230"/>
    </location>
</feature>
<keyword evidence="1" id="KW-0812">Transmembrane</keyword>
<reference evidence="3 4" key="1">
    <citation type="submission" date="2019-05" db="EMBL/GenBank/DDBJ databases">
        <title>Kocuria coralli sp. nov., a novel actinobacterium isolated from coral reef seawater.</title>
        <authorList>
            <person name="Li J."/>
        </authorList>
    </citation>
    <scope>NUCLEOTIDE SEQUENCE [LARGE SCALE GENOMIC DNA]</scope>
    <source>
        <strain evidence="3 4">SCSIO 13007</strain>
    </source>
</reference>
<feature type="transmembrane region" description="Helical" evidence="1">
    <location>
        <begin position="93"/>
        <end position="114"/>
    </location>
</feature>
<feature type="transmembrane region" description="Helical" evidence="1">
    <location>
        <begin position="168"/>
        <end position="192"/>
    </location>
</feature>
<keyword evidence="1" id="KW-0472">Membrane</keyword>
<evidence type="ECO:0000256" key="1">
    <source>
        <dbReference type="SAM" id="Phobius"/>
    </source>
</evidence>
<organism evidence="3 4">
    <name type="scientific">Kocuria coralli</name>
    <dbReference type="NCBI Taxonomy" id="1461025"/>
    <lineage>
        <taxon>Bacteria</taxon>
        <taxon>Bacillati</taxon>
        <taxon>Actinomycetota</taxon>
        <taxon>Actinomycetes</taxon>
        <taxon>Micrococcales</taxon>
        <taxon>Micrococcaceae</taxon>
        <taxon>Kocuria</taxon>
    </lineage>
</organism>
<evidence type="ECO:0000313" key="3">
    <source>
        <dbReference type="EMBL" id="KAA9394082.1"/>
    </source>
</evidence>
<dbReference type="AlphaFoldDB" id="A0A5J5KX62"/>
<keyword evidence="1" id="KW-1133">Transmembrane helix</keyword>
<dbReference type="OrthoDB" id="3718129at2"/>
<dbReference type="NCBIfam" id="NF042915">
    <property type="entry name" value="MAB_1171c_fam"/>
    <property type="match status" value="1"/>
</dbReference>
<feature type="domain" description="DUF6545" evidence="2">
    <location>
        <begin position="246"/>
        <end position="293"/>
    </location>
</feature>
<accession>A0A5J5KX62</accession>
<name>A0A5J5KX62_9MICC</name>
<feature type="transmembrane region" description="Helical" evidence="1">
    <location>
        <begin position="60"/>
        <end position="81"/>
    </location>
</feature>
<dbReference type="EMBL" id="SZWF01000010">
    <property type="protein sequence ID" value="KAA9394082.1"/>
    <property type="molecule type" value="Genomic_DNA"/>
</dbReference>
<sequence>MIQTLVAALMWALVASLLIFRRKRADRSITYAALTIAIAMTLNVDAIYTAVDPLLGGTNLATLIADALLMTGLFFLGQGVMRTGEYRPRLVRAVVSIPMLAVSLLAITTAFLFIERGATTTRFMSDLGGQPATAVYSIINFVYCGIVIATMMVLAARQYRHSTGIQRLPAGLLTLGSAFGVALCVAVIVMNIAHVTGCLDLMHAIQPTYGPLSLLTFLFLCAGFAAQPAVRRAQHYLRRRRTAGLAAQLKPLWRRATQARPGLSQADPRAVNAEDPEGCLHRVIVEIRDAMIDPRITFKTSRAERTLLERAESHLLGCDRATTPGPRTPREEAGS</sequence>
<proteinExistence type="predicted"/>
<feature type="transmembrane region" description="Helical" evidence="1">
    <location>
        <begin position="134"/>
        <end position="156"/>
    </location>
</feature>
<protein>
    <recommendedName>
        <fullName evidence="2">DUF6545 domain-containing protein</fullName>
    </recommendedName>
</protein>
<keyword evidence="4" id="KW-1185">Reference proteome</keyword>
<evidence type="ECO:0000259" key="2">
    <source>
        <dbReference type="Pfam" id="PF20182"/>
    </source>
</evidence>
<dbReference type="Proteomes" id="UP000325957">
    <property type="component" value="Unassembled WGS sequence"/>
</dbReference>
<dbReference type="InterPro" id="IPR050039">
    <property type="entry name" value="MAB_1171c-like"/>
</dbReference>
<comment type="caution">
    <text evidence="3">The sequence shown here is derived from an EMBL/GenBank/DDBJ whole genome shotgun (WGS) entry which is preliminary data.</text>
</comment>
<feature type="transmembrane region" description="Helical" evidence="1">
    <location>
        <begin position="6"/>
        <end position="22"/>
    </location>
</feature>
<feature type="transmembrane region" description="Helical" evidence="1">
    <location>
        <begin position="29"/>
        <end position="48"/>
    </location>
</feature>
<gene>
    <name evidence="3" type="ORF">FCK90_09250</name>
</gene>
<evidence type="ECO:0000313" key="4">
    <source>
        <dbReference type="Proteomes" id="UP000325957"/>
    </source>
</evidence>
<dbReference type="Pfam" id="PF20182">
    <property type="entry name" value="DUF6545"/>
    <property type="match status" value="1"/>
</dbReference>